<dbReference type="EMBL" id="BSDZ01000033">
    <property type="protein sequence ID" value="GLI66526.1"/>
    <property type="molecule type" value="Genomic_DNA"/>
</dbReference>
<evidence type="ECO:0000313" key="1">
    <source>
        <dbReference type="EMBL" id="GLI66526.1"/>
    </source>
</evidence>
<reference evidence="1 2" key="1">
    <citation type="journal article" date="2023" name="IScience">
        <title>Expanded male sex-determining region conserved during the evolution of homothallism in the green alga Volvox.</title>
        <authorList>
            <person name="Yamamoto K."/>
            <person name="Matsuzaki R."/>
            <person name="Mahakham W."/>
            <person name="Heman W."/>
            <person name="Sekimoto H."/>
            <person name="Kawachi M."/>
            <person name="Minakuchi Y."/>
            <person name="Toyoda A."/>
            <person name="Nozaki H."/>
        </authorList>
    </citation>
    <scope>NUCLEOTIDE SEQUENCE [LARGE SCALE GENOMIC DNA]</scope>
    <source>
        <strain evidence="1 2">NIES-4468</strain>
    </source>
</reference>
<name>A0ABQ5S9J8_9CHLO</name>
<dbReference type="InterPro" id="IPR036188">
    <property type="entry name" value="FAD/NAD-bd_sf"/>
</dbReference>
<gene>
    <name evidence="1" type="ORF">VaNZ11_010396</name>
</gene>
<evidence type="ECO:0000313" key="2">
    <source>
        <dbReference type="Proteomes" id="UP001165090"/>
    </source>
</evidence>
<organism evidence="1 2">
    <name type="scientific">Volvox africanus</name>
    <dbReference type="NCBI Taxonomy" id="51714"/>
    <lineage>
        <taxon>Eukaryota</taxon>
        <taxon>Viridiplantae</taxon>
        <taxon>Chlorophyta</taxon>
        <taxon>core chlorophytes</taxon>
        <taxon>Chlorophyceae</taxon>
        <taxon>CS clade</taxon>
        <taxon>Chlamydomonadales</taxon>
        <taxon>Volvocaceae</taxon>
        <taxon>Volvox</taxon>
    </lineage>
</organism>
<dbReference type="PANTHER" id="PTHR42923:SF17">
    <property type="entry name" value="AMINE OXIDASE DOMAIN-CONTAINING PROTEIN"/>
    <property type="match status" value="1"/>
</dbReference>
<accession>A0ABQ5S9J8</accession>
<keyword evidence="2" id="KW-1185">Reference proteome</keyword>
<dbReference type="Proteomes" id="UP001165090">
    <property type="component" value="Unassembled WGS sequence"/>
</dbReference>
<protein>
    <recommendedName>
        <fullName evidence="3">Amine oxidase domain-containing protein</fullName>
    </recommendedName>
</protein>
<dbReference type="Pfam" id="PF13450">
    <property type="entry name" value="NAD_binding_8"/>
    <property type="match status" value="1"/>
</dbReference>
<evidence type="ECO:0008006" key="3">
    <source>
        <dbReference type="Google" id="ProtNLM"/>
    </source>
</evidence>
<dbReference type="PANTHER" id="PTHR42923">
    <property type="entry name" value="PROTOPORPHYRINOGEN OXIDASE"/>
    <property type="match status" value="1"/>
</dbReference>
<proteinExistence type="predicted"/>
<comment type="caution">
    <text evidence="1">The sequence shown here is derived from an EMBL/GenBank/DDBJ whole genome shotgun (WGS) entry which is preliminary data.</text>
</comment>
<dbReference type="SUPFAM" id="SSF51905">
    <property type="entry name" value="FAD/NAD(P)-binding domain"/>
    <property type="match status" value="1"/>
</dbReference>
<dbReference type="Gene3D" id="3.50.50.60">
    <property type="entry name" value="FAD/NAD(P)-binding domain"/>
    <property type="match status" value="1"/>
</dbReference>
<sequence>MERPQGKRICVIGSGISGLSTAWLLHRNRASVILMEKEEQCGGHTLTDHTSLYPVDVGFQVFNLTTYPHFVGFLDCLGVDSMESNISFALSIGRLDWDSDNLDTIFAQRRNLRDPSFLAMLKDVVRFGREAPKVLEPSVAHIYSEMTLSQYLKKHNYSTAFVNNYMCRCAQLFGVFLTRRYVRQDNKFLECFALARCFTRLNGVLMAYGMQGGTCPLHFIFNSETAYAFALGHPIVTCTATRNPRRAFVHGGP</sequence>
<dbReference type="InterPro" id="IPR050464">
    <property type="entry name" value="Zeta_carotene_desat/Oxidored"/>
</dbReference>